<feature type="compositionally biased region" description="Basic and acidic residues" evidence="2">
    <location>
        <begin position="70"/>
        <end position="106"/>
    </location>
</feature>
<feature type="compositionally biased region" description="Polar residues" evidence="2">
    <location>
        <begin position="38"/>
        <end position="55"/>
    </location>
</feature>
<feature type="domain" description="DRBM" evidence="3">
    <location>
        <begin position="447"/>
        <end position="514"/>
    </location>
</feature>
<dbReference type="CDD" id="cd19868">
    <property type="entry name" value="DSRM_DGCR8_rpt2"/>
    <property type="match status" value="1"/>
</dbReference>
<dbReference type="Pfam" id="PF00035">
    <property type="entry name" value="dsrm"/>
    <property type="match status" value="1"/>
</dbReference>
<feature type="region of interest" description="Disordered" evidence="2">
    <location>
        <begin position="130"/>
        <end position="158"/>
    </location>
</feature>
<dbReference type="CDD" id="cd19867">
    <property type="entry name" value="DSRM_DGCR8_rpt1"/>
    <property type="match status" value="1"/>
</dbReference>
<dbReference type="AlphaFoldDB" id="A0ABD3V5J7"/>
<dbReference type="FunFam" id="2.20.70.10:FF:000018">
    <property type="entry name" value="DGCR8 microprocessor complex subunit"/>
    <property type="match status" value="1"/>
</dbReference>
<sequence length="705" mass="79743">MSDASQATKNKMPPSSMQTSSCNNTKQVDFDPVGGGQNTSEPSENESPVSDCGQNNKRKYPLTENEEVSADLKEMNRGVDIKSRIKLIRSDRPQENKTDNAKYIQRERTDNALDFIVPSSPKTMEFEILDDLEGQGSDDDDDDDDDDVGDEDDSDYDLDDNEIYAWLDEGLEKKKHKAGDKHGGSEIPLEMQKIILKERGADPFEVLPEGWVAITHNSGMPIYLHKSSRVCTLSKPYFLGPGSVRKHDIPLSAIPCLQYKRELQKERTVTNEDINPESTSSADVILKSTANTEVNGSDLMNRDTGENFMKSISTENLSSQDQQITKIGENGVSGEQSQVESSFENEDRDKMAEARIESAEEKKKETSLDPDQVKEYCERLFEFKTITIKKFKSWKEKRQHLNEMKRQSRPALPSTTKLITCPIPAEKQDTRSSQKRKEFVLNPIGKSYLCILHEYTQHVLKVQPQYIFKELENAQTPYSATVVINNVEYGIGEGSSKKMAKLEAAKNTLKILLPVLIKVKEQQEEKQQDEDLSFFDEIKIEDPRVAELCNKAALPSPYQILLECLKRNCGMGDTSVQIDKKMLNNQKSEFTMKVGKHTASVTCRNKREGKQRVAQAMLRLLHPHISNWGSLLRLYGDSSTRGFKERKQIPEIQATTSSKTNNQVLENLKVQMRKLQMQKDAIKSKGKLRLENTAIPGSLAQIDLS</sequence>
<dbReference type="InterPro" id="IPR014720">
    <property type="entry name" value="dsRBD_dom"/>
</dbReference>
<dbReference type="Gene3D" id="2.20.70.10">
    <property type="match status" value="1"/>
</dbReference>
<dbReference type="PANTHER" id="PTHR13482:SF3">
    <property type="entry name" value="MICROPROCESSOR COMPLEX SUBUNIT DGCR8"/>
    <property type="match status" value="1"/>
</dbReference>
<dbReference type="SMART" id="SM00358">
    <property type="entry name" value="DSRM"/>
    <property type="match status" value="2"/>
</dbReference>
<feature type="region of interest" description="Disordered" evidence="2">
    <location>
        <begin position="1"/>
        <end position="106"/>
    </location>
</feature>
<reference evidence="4 5" key="1">
    <citation type="submission" date="2024-11" db="EMBL/GenBank/DDBJ databases">
        <title>Chromosome-level genome assembly of the freshwater bivalve Anodonta woodiana.</title>
        <authorList>
            <person name="Chen X."/>
        </authorList>
    </citation>
    <scope>NUCLEOTIDE SEQUENCE [LARGE SCALE GENOMIC DNA]</scope>
    <source>
        <strain evidence="4">MN2024</strain>
        <tissue evidence="4">Gills</tissue>
    </source>
</reference>
<accession>A0ABD3V5J7</accession>
<dbReference type="Proteomes" id="UP001634394">
    <property type="component" value="Unassembled WGS sequence"/>
</dbReference>
<dbReference type="PROSITE" id="PS50137">
    <property type="entry name" value="DS_RBD"/>
    <property type="match status" value="1"/>
</dbReference>
<dbReference type="GO" id="GO:0003723">
    <property type="term" value="F:RNA binding"/>
    <property type="evidence" value="ECO:0007669"/>
    <property type="project" value="UniProtKB-UniRule"/>
</dbReference>
<dbReference type="FunFam" id="3.30.160.20:FF:000021">
    <property type="entry name" value="Microprocessor complex subunit DGCR8"/>
    <property type="match status" value="1"/>
</dbReference>
<evidence type="ECO:0000256" key="2">
    <source>
        <dbReference type="SAM" id="MobiDB-lite"/>
    </source>
</evidence>
<feature type="compositionally biased region" description="Polar residues" evidence="2">
    <location>
        <begin position="1"/>
        <end position="27"/>
    </location>
</feature>
<evidence type="ECO:0000313" key="5">
    <source>
        <dbReference type="Proteomes" id="UP001634394"/>
    </source>
</evidence>
<feature type="compositionally biased region" description="Polar residues" evidence="2">
    <location>
        <begin position="333"/>
        <end position="342"/>
    </location>
</feature>
<keyword evidence="5" id="KW-1185">Reference proteome</keyword>
<name>A0ABD3V5J7_SINWO</name>
<gene>
    <name evidence="4" type="ORF">ACJMK2_011601</name>
</gene>
<dbReference type="PANTHER" id="PTHR13482">
    <property type="entry name" value="MICRORNA PROCESSOR COMPLEX SUBUNIT DGCR8"/>
    <property type="match status" value="1"/>
</dbReference>
<dbReference type="Gene3D" id="3.30.160.20">
    <property type="match status" value="2"/>
</dbReference>
<evidence type="ECO:0000259" key="3">
    <source>
        <dbReference type="PROSITE" id="PS50137"/>
    </source>
</evidence>
<evidence type="ECO:0000256" key="1">
    <source>
        <dbReference type="PROSITE-ProRule" id="PRU00266"/>
    </source>
</evidence>
<comment type="caution">
    <text evidence="4">The sequence shown here is derived from an EMBL/GenBank/DDBJ whole genome shotgun (WGS) entry which is preliminary data.</text>
</comment>
<organism evidence="4 5">
    <name type="scientific">Sinanodonta woodiana</name>
    <name type="common">Chinese pond mussel</name>
    <name type="synonym">Anodonta woodiana</name>
    <dbReference type="NCBI Taxonomy" id="1069815"/>
    <lineage>
        <taxon>Eukaryota</taxon>
        <taxon>Metazoa</taxon>
        <taxon>Spiralia</taxon>
        <taxon>Lophotrochozoa</taxon>
        <taxon>Mollusca</taxon>
        <taxon>Bivalvia</taxon>
        <taxon>Autobranchia</taxon>
        <taxon>Heteroconchia</taxon>
        <taxon>Palaeoheterodonta</taxon>
        <taxon>Unionida</taxon>
        <taxon>Unionoidea</taxon>
        <taxon>Unionidae</taxon>
        <taxon>Unioninae</taxon>
        <taxon>Sinanodonta</taxon>
    </lineage>
</organism>
<keyword evidence="1" id="KW-0694">RNA-binding</keyword>
<feature type="compositionally biased region" description="Basic and acidic residues" evidence="2">
    <location>
        <begin position="345"/>
        <end position="369"/>
    </location>
</feature>
<dbReference type="EMBL" id="JBJQND010000013">
    <property type="protein sequence ID" value="KAL3856895.1"/>
    <property type="molecule type" value="Genomic_DNA"/>
</dbReference>
<feature type="region of interest" description="Disordered" evidence="2">
    <location>
        <begin position="329"/>
        <end position="369"/>
    </location>
</feature>
<protein>
    <recommendedName>
        <fullName evidence="3">DRBM domain-containing protein</fullName>
    </recommendedName>
</protein>
<proteinExistence type="predicted"/>
<evidence type="ECO:0000313" key="4">
    <source>
        <dbReference type="EMBL" id="KAL3856895.1"/>
    </source>
</evidence>
<dbReference type="InterPro" id="IPR040375">
    <property type="entry name" value="DGCR8"/>
</dbReference>
<dbReference type="FunFam" id="3.30.160.590:FF:000001">
    <property type="entry name" value="microprocessor complex subunit DGCR8"/>
    <property type="match status" value="1"/>
</dbReference>
<dbReference type="SUPFAM" id="SSF54768">
    <property type="entry name" value="dsRNA-binding domain-like"/>
    <property type="match status" value="1"/>
</dbReference>
<dbReference type="Gene3D" id="3.30.160.590">
    <property type="match status" value="1"/>
</dbReference>